<dbReference type="SUPFAM" id="SSF53335">
    <property type="entry name" value="S-adenosyl-L-methionine-dependent methyltransferases"/>
    <property type="match status" value="1"/>
</dbReference>
<keyword evidence="2 4" id="KW-0808">Transferase</keyword>
<accession>A0A6N2ZP53</accession>
<dbReference type="GO" id="GO:0008171">
    <property type="term" value="F:O-methyltransferase activity"/>
    <property type="evidence" value="ECO:0007669"/>
    <property type="project" value="InterPro"/>
</dbReference>
<reference evidence="4" key="1">
    <citation type="submission" date="2019-11" db="EMBL/GenBank/DDBJ databases">
        <authorList>
            <person name="Feng L."/>
        </authorList>
    </citation>
    <scope>NUCLEOTIDE SEQUENCE</scope>
    <source>
        <strain evidence="4">VrattiLFYP33</strain>
    </source>
</reference>
<dbReference type="PANTHER" id="PTHR43836:SF2">
    <property type="entry name" value="CATECHOL O-METHYLTRANSFERASE 1-RELATED"/>
    <property type="match status" value="1"/>
</dbReference>
<evidence type="ECO:0000256" key="3">
    <source>
        <dbReference type="ARBA" id="ARBA00022691"/>
    </source>
</evidence>
<dbReference type="CDD" id="cd02440">
    <property type="entry name" value="AdoMet_MTases"/>
    <property type="match status" value="1"/>
</dbReference>
<dbReference type="PROSITE" id="PS51682">
    <property type="entry name" value="SAM_OMT_I"/>
    <property type="match status" value="1"/>
</dbReference>
<dbReference type="AlphaFoldDB" id="A0A6N2ZP53"/>
<dbReference type="EMBL" id="CACRUX010000017">
    <property type="protein sequence ID" value="VYT80493.1"/>
    <property type="molecule type" value="Genomic_DNA"/>
</dbReference>
<proteinExistence type="predicted"/>
<dbReference type="EC" id="2.1.1.-" evidence="4"/>
<evidence type="ECO:0000313" key="4">
    <source>
        <dbReference type="EMBL" id="VYT80493.1"/>
    </source>
</evidence>
<dbReference type="PANTHER" id="PTHR43836">
    <property type="entry name" value="CATECHOL O-METHYLTRANSFERASE 1-RELATED"/>
    <property type="match status" value="1"/>
</dbReference>
<dbReference type="Pfam" id="PF01596">
    <property type="entry name" value="Methyltransf_3"/>
    <property type="match status" value="1"/>
</dbReference>
<dbReference type="Gene3D" id="3.40.50.150">
    <property type="entry name" value="Vaccinia Virus protein VP39"/>
    <property type="match status" value="1"/>
</dbReference>
<evidence type="ECO:0000256" key="2">
    <source>
        <dbReference type="ARBA" id="ARBA00022679"/>
    </source>
</evidence>
<keyword evidence="1 4" id="KW-0489">Methyltransferase</keyword>
<dbReference type="RefSeq" id="WP_021840914.1">
    <property type="nucleotide sequence ID" value="NZ_CACRUX010000017.1"/>
</dbReference>
<dbReference type="InterPro" id="IPR029063">
    <property type="entry name" value="SAM-dependent_MTases_sf"/>
</dbReference>
<dbReference type="InterPro" id="IPR002935">
    <property type="entry name" value="SAM_O-MeTrfase"/>
</dbReference>
<keyword evidence="3" id="KW-0949">S-adenosyl-L-methionine</keyword>
<dbReference type="GO" id="GO:0032259">
    <property type="term" value="P:methylation"/>
    <property type="evidence" value="ECO:0007669"/>
    <property type="project" value="UniProtKB-KW"/>
</dbReference>
<organism evidence="4">
    <name type="scientific">Veillonella ratti</name>
    <dbReference type="NCBI Taxonomy" id="103892"/>
    <lineage>
        <taxon>Bacteria</taxon>
        <taxon>Bacillati</taxon>
        <taxon>Bacillota</taxon>
        <taxon>Negativicutes</taxon>
        <taxon>Veillonellales</taxon>
        <taxon>Veillonellaceae</taxon>
        <taxon>Veillonella</taxon>
    </lineage>
</organism>
<evidence type="ECO:0000256" key="1">
    <source>
        <dbReference type="ARBA" id="ARBA00022603"/>
    </source>
</evidence>
<protein>
    <submittedName>
        <fullName evidence="4">O-methyltransferase/MSMEI_4947</fullName>
        <ecNumber evidence="4">2.1.1.-</ecNumber>
    </submittedName>
</protein>
<sequence>MQLKEILNEQRIYAILNKVPILRESEVHLFEELIGLYEPSRVLEVGTAIGYSTLLLAKHAAKDAEIVSIELDEQRHNMAKQYIGQSEYKDNITLHLGDANEVLTKLEGTFDLVFLDGPKGQYGKQLELIESHLAPGAVVLADNVLFRGYVRGDKEAPHRYKTIVKRLREYLDMVEDKSKFNTTIYPLGDGMSVSIWKGNK</sequence>
<gene>
    <name evidence="4" type="ORF">VRLFYP33_00041</name>
</gene>
<name>A0A6N2ZP53_9FIRM</name>